<dbReference type="EMBL" id="CP063190">
    <property type="protein sequence ID" value="WCZ33660.1"/>
    <property type="molecule type" value="Genomic_DNA"/>
</dbReference>
<sequence length="268" mass="28925">MPKNRAAGLDVRTLEDREVLFFFDDNPAIDRATGVFGPGWHSGGLEPADGSHDMSRNVESNKTNLTGGQTATSYKAADVGGTVNLIQGSPVLDKIEWPDTVVQGGTLYRKHTSQVAKAYTATVHKYTSGITHIRVSREKAQLTAAERNRATDPAGRPVNIDYQNGSDEVMFEERYYKIGEDGSVTQVKEKIFQDISNLDKLVNDGKAFVPKASADGMKAFVPVEDTDAEDGVELIEFQDPDTGETTTQDEDTTSVKPAGSTSTSGTTG</sequence>
<accession>A0ABY7UC89</accession>
<feature type="compositionally biased region" description="Low complexity" evidence="1">
    <location>
        <begin position="259"/>
        <end position="268"/>
    </location>
</feature>
<feature type="region of interest" description="Disordered" evidence="1">
    <location>
        <begin position="43"/>
        <end position="67"/>
    </location>
</feature>
<protein>
    <recommendedName>
        <fullName evidence="4">Major tail protein</fullName>
    </recommendedName>
</protein>
<proteinExistence type="predicted"/>
<evidence type="ECO:0000256" key="1">
    <source>
        <dbReference type="SAM" id="MobiDB-lite"/>
    </source>
</evidence>
<gene>
    <name evidence="2" type="ORF">CIHUM_01060</name>
</gene>
<evidence type="ECO:0000313" key="3">
    <source>
        <dbReference type="Proteomes" id="UP001220577"/>
    </source>
</evidence>
<dbReference type="RefSeq" id="WP_034997017.1">
    <property type="nucleotide sequence ID" value="NZ_CP063190.1"/>
</dbReference>
<organism evidence="2 3">
    <name type="scientific">Corynebacterium ihumii</name>
    <dbReference type="NCBI Taxonomy" id="1232427"/>
    <lineage>
        <taxon>Bacteria</taxon>
        <taxon>Bacillati</taxon>
        <taxon>Actinomycetota</taxon>
        <taxon>Actinomycetes</taxon>
        <taxon>Mycobacteriales</taxon>
        <taxon>Corynebacteriaceae</taxon>
        <taxon>Corynebacterium</taxon>
    </lineage>
</organism>
<name>A0ABY7UC89_9CORY</name>
<keyword evidence="3" id="KW-1185">Reference proteome</keyword>
<evidence type="ECO:0000313" key="2">
    <source>
        <dbReference type="EMBL" id="WCZ33660.1"/>
    </source>
</evidence>
<feature type="region of interest" description="Disordered" evidence="1">
    <location>
        <begin position="227"/>
        <end position="268"/>
    </location>
</feature>
<feature type="compositionally biased region" description="Acidic residues" evidence="1">
    <location>
        <begin position="227"/>
        <end position="252"/>
    </location>
</feature>
<feature type="compositionally biased region" description="Polar residues" evidence="1">
    <location>
        <begin position="57"/>
        <end position="67"/>
    </location>
</feature>
<dbReference type="Proteomes" id="UP001220577">
    <property type="component" value="Chromosome"/>
</dbReference>
<reference evidence="2 3" key="1">
    <citation type="submission" date="2020-10" db="EMBL/GenBank/DDBJ databases">
        <title>Complete genome sequence of Corynebacterium ihumii DSM 45751.</title>
        <authorList>
            <person name="Ruckert C."/>
            <person name="Albersmeier A."/>
            <person name="Busche T."/>
            <person name="Jaenicke S."/>
            <person name="Winkler A."/>
            <person name="Friethjonsson O.H."/>
            <person name="Hreggviethsson G.O."/>
            <person name="Lambert C."/>
            <person name="Badcock D."/>
            <person name="Bernaerts K."/>
            <person name="Anne J."/>
            <person name="Economou A."/>
            <person name="Kalinowski J."/>
        </authorList>
    </citation>
    <scope>NUCLEOTIDE SEQUENCE [LARGE SCALE GENOMIC DNA]</scope>
    <source>
        <strain evidence="2 3">DSM 45751</strain>
    </source>
</reference>
<evidence type="ECO:0008006" key="4">
    <source>
        <dbReference type="Google" id="ProtNLM"/>
    </source>
</evidence>